<reference evidence="1" key="1">
    <citation type="submission" date="2022-04" db="EMBL/GenBank/DDBJ databases">
        <title>Roseomonas acroporae sp. nov., isolated from coral Acropora digitifera.</title>
        <authorList>
            <person name="Sun H."/>
        </authorList>
    </citation>
    <scope>NUCLEOTIDE SEQUENCE</scope>
    <source>
        <strain evidence="1">NAR14</strain>
    </source>
</reference>
<protein>
    <submittedName>
        <fullName evidence="1">Uncharacterized protein</fullName>
    </submittedName>
</protein>
<evidence type="ECO:0000313" key="1">
    <source>
        <dbReference type="EMBL" id="MCK8784142.1"/>
    </source>
</evidence>
<accession>A0A9X1Y8N2</accession>
<comment type="caution">
    <text evidence="1">The sequence shown here is derived from an EMBL/GenBank/DDBJ whole genome shotgun (WGS) entry which is preliminary data.</text>
</comment>
<dbReference type="AlphaFoldDB" id="A0A9X1Y8N2"/>
<dbReference type="Proteomes" id="UP001139516">
    <property type="component" value="Unassembled WGS sequence"/>
</dbReference>
<dbReference type="EMBL" id="JALPRX010000026">
    <property type="protein sequence ID" value="MCK8784142.1"/>
    <property type="molecule type" value="Genomic_DNA"/>
</dbReference>
<sequence length="121" mass="12578">MSPAPIGEAARRSVVRLAYRVPALPGGTGAAGERAAAAIQERALALAVLQLAIADLTAPARRDSSSNARAVCAEERRQARLFLFSPDGAWAAARHAWCDAAGVAPAWLERRVAALLPRGAA</sequence>
<evidence type="ECO:0000313" key="2">
    <source>
        <dbReference type="Proteomes" id="UP001139516"/>
    </source>
</evidence>
<proteinExistence type="predicted"/>
<organism evidence="1 2">
    <name type="scientific">Roseomonas acroporae</name>
    <dbReference type="NCBI Taxonomy" id="2937791"/>
    <lineage>
        <taxon>Bacteria</taxon>
        <taxon>Pseudomonadati</taxon>
        <taxon>Pseudomonadota</taxon>
        <taxon>Alphaproteobacteria</taxon>
        <taxon>Acetobacterales</taxon>
        <taxon>Roseomonadaceae</taxon>
        <taxon>Roseomonas</taxon>
    </lineage>
</organism>
<gene>
    <name evidence="1" type="ORF">M0638_07100</name>
</gene>
<name>A0A9X1Y8N2_9PROT</name>
<dbReference type="RefSeq" id="WP_248666267.1">
    <property type="nucleotide sequence ID" value="NZ_JALPRX010000026.1"/>
</dbReference>
<keyword evidence="2" id="KW-1185">Reference proteome</keyword>